<dbReference type="EMBL" id="JABSTU010000004">
    <property type="protein sequence ID" value="KAH8033938.1"/>
    <property type="molecule type" value="Genomic_DNA"/>
</dbReference>
<dbReference type="AlphaFoldDB" id="A0A9J6EHX6"/>
<dbReference type="PANTHER" id="PTHR24340">
    <property type="entry name" value="HOMEOBOX PROTEIN NKX"/>
    <property type="match status" value="1"/>
</dbReference>
<dbReference type="PRINTS" id="PR00024">
    <property type="entry name" value="HOMEOBOX"/>
</dbReference>
<gene>
    <name evidence="9" type="ORF">HPB51_017887</name>
</gene>
<dbReference type="PROSITE" id="PS00027">
    <property type="entry name" value="HOMEOBOX_1"/>
    <property type="match status" value="1"/>
</dbReference>
<proteinExistence type="predicted"/>
<keyword evidence="4 5" id="KW-0539">Nucleus</keyword>
<feature type="DNA-binding region" description="Homeobox" evidence="5">
    <location>
        <begin position="105"/>
        <end position="164"/>
    </location>
</feature>
<evidence type="ECO:0000256" key="2">
    <source>
        <dbReference type="ARBA" id="ARBA00023125"/>
    </source>
</evidence>
<accession>A0A9J6EHX6</accession>
<reference evidence="9" key="1">
    <citation type="journal article" date="2020" name="Cell">
        <title>Large-Scale Comparative Analyses of Tick Genomes Elucidate Their Genetic Diversity and Vector Capacities.</title>
        <authorList>
            <consortium name="Tick Genome and Microbiome Consortium (TIGMIC)"/>
            <person name="Jia N."/>
            <person name="Wang J."/>
            <person name="Shi W."/>
            <person name="Du L."/>
            <person name="Sun Y."/>
            <person name="Zhan W."/>
            <person name="Jiang J.F."/>
            <person name="Wang Q."/>
            <person name="Zhang B."/>
            <person name="Ji P."/>
            <person name="Bell-Sakyi L."/>
            <person name="Cui X.M."/>
            <person name="Yuan T.T."/>
            <person name="Jiang B.G."/>
            <person name="Yang W.F."/>
            <person name="Lam T.T."/>
            <person name="Chang Q.C."/>
            <person name="Ding S.J."/>
            <person name="Wang X.J."/>
            <person name="Zhu J.G."/>
            <person name="Ruan X.D."/>
            <person name="Zhao L."/>
            <person name="Wei J.T."/>
            <person name="Ye R.Z."/>
            <person name="Que T.C."/>
            <person name="Du C.H."/>
            <person name="Zhou Y.H."/>
            <person name="Cheng J.X."/>
            <person name="Dai P.F."/>
            <person name="Guo W.B."/>
            <person name="Han X.H."/>
            <person name="Huang E.J."/>
            <person name="Li L.F."/>
            <person name="Wei W."/>
            <person name="Gao Y.C."/>
            <person name="Liu J.Z."/>
            <person name="Shao H.Z."/>
            <person name="Wang X."/>
            <person name="Wang C.C."/>
            <person name="Yang T.C."/>
            <person name="Huo Q.B."/>
            <person name="Li W."/>
            <person name="Chen H.Y."/>
            <person name="Chen S.E."/>
            <person name="Zhou L.G."/>
            <person name="Ni X.B."/>
            <person name="Tian J.H."/>
            <person name="Sheng Y."/>
            <person name="Liu T."/>
            <person name="Pan Y.S."/>
            <person name="Xia L.Y."/>
            <person name="Li J."/>
            <person name="Zhao F."/>
            <person name="Cao W.C."/>
        </authorList>
    </citation>
    <scope>NUCLEOTIDE SEQUENCE</scope>
    <source>
        <strain evidence="9">Rmic-2018</strain>
    </source>
</reference>
<dbReference type="PROSITE" id="PS50071">
    <property type="entry name" value="HOMEOBOX_2"/>
    <property type="match status" value="1"/>
</dbReference>
<dbReference type="Pfam" id="PF00046">
    <property type="entry name" value="Homeodomain"/>
    <property type="match status" value="1"/>
</dbReference>
<dbReference type="GO" id="GO:0000981">
    <property type="term" value="F:DNA-binding transcription factor activity, RNA polymerase II-specific"/>
    <property type="evidence" value="ECO:0007669"/>
    <property type="project" value="InterPro"/>
</dbReference>
<feature type="domain" description="Homeobox" evidence="8">
    <location>
        <begin position="103"/>
        <end position="163"/>
    </location>
</feature>
<organism evidence="9 10">
    <name type="scientific">Rhipicephalus microplus</name>
    <name type="common">Cattle tick</name>
    <name type="synonym">Boophilus microplus</name>
    <dbReference type="NCBI Taxonomy" id="6941"/>
    <lineage>
        <taxon>Eukaryota</taxon>
        <taxon>Metazoa</taxon>
        <taxon>Ecdysozoa</taxon>
        <taxon>Arthropoda</taxon>
        <taxon>Chelicerata</taxon>
        <taxon>Arachnida</taxon>
        <taxon>Acari</taxon>
        <taxon>Parasitiformes</taxon>
        <taxon>Ixodida</taxon>
        <taxon>Ixodoidea</taxon>
        <taxon>Ixodidae</taxon>
        <taxon>Rhipicephalinae</taxon>
        <taxon>Rhipicephalus</taxon>
        <taxon>Boophilus</taxon>
    </lineage>
</organism>
<dbReference type="PANTHER" id="PTHR24340:SF109">
    <property type="entry name" value="BARH LIKE HOMEOBOX 1"/>
    <property type="match status" value="1"/>
</dbReference>
<dbReference type="InterPro" id="IPR009057">
    <property type="entry name" value="Homeodomain-like_sf"/>
</dbReference>
<evidence type="ECO:0000256" key="3">
    <source>
        <dbReference type="ARBA" id="ARBA00023155"/>
    </source>
</evidence>
<dbReference type="GO" id="GO:0000978">
    <property type="term" value="F:RNA polymerase II cis-regulatory region sequence-specific DNA binding"/>
    <property type="evidence" value="ECO:0007669"/>
    <property type="project" value="TreeGrafter"/>
</dbReference>
<evidence type="ECO:0000256" key="5">
    <source>
        <dbReference type="PROSITE-ProRule" id="PRU00108"/>
    </source>
</evidence>
<dbReference type="InterPro" id="IPR017970">
    <property type="entry name" value="Homeobox_CS"/>
</dbReference>
<name>A0A9J6EHX6_RHIMP</name>
<evidence type="ECO:0000256" key="4">
    <source>
        <dbReference type="ARBA" id="ARBA00023242"/>
    </source>
</evidence>
<keyword evidence="10" id="KW-1185">Reference proteome</keyword>
<sequence>MAAIVGKNRSWRRAPRQTMSSPDTERRARKTIQVPYDNCNTDDKTVRISAQQSSLCFIHYPRDQVSVTRPNGCVMALVKTDTPESKARRAVFCTTKNGEKDRKKLRRRRTAFTQAQLAFLEAKFRYQKYLSVSDRGSVAKALRLTETQVKTWYQNRRTKWKRQSQLKAEQLRRPHSDAHLTNTVATDVYLNLLSPGEHCLNKNGYVGGMFVTGF</sequence>
<feature type="region of interest" description="Disordered" evidence="7">
    <location>
        <begin position="1"/>
        <end position="28"/>
    </location>
</feature>
<comment type="caution">
    <text evidence="9">The sequence shown here is derived from an EMBL/GenBank/DDBJ whole genome shotgun (WGS) entry which is preliminary data.</text>
</comment>
<reference evidence="9" key="2">
    <citation type="submission" date="2021-09" db="EMBL/GenBank/DDBJ databases">
        <authorList>
            <person name="Jia N."/>
            <person name="Wang J."/>
            <person name="Shi W."/>
            <person name="Du L."/>
            <person name="Sun Y."/>
            <person name="Zhan W."/>
            <person name="Jiang J."/>
            <person name="Wang Q."/>
            <person name="Zhang B."/>
            <person name="Ji P."/>
            <person name="Sakyi L.B."/>
            <person name="Cui X."/>
            <person name="Yuan T."/>
            <person name="Jiang B."/>
            <person name="Yang W."/>
            <person name="Lam T.T.-Y."/>
            <person name="Chang Q."/>
            <person name="Ding S."/>
            <person name="Wang X."/>
            <person name="Zhu J."/>
            <person name="Ruan X."/>
            <person name="Zhao L."/>
            <person name="Wei J."/>
            <person name="Que T."/>
            <person name="Du C."/>
            <person name="Cheng J."/>
            <person name="Dai P."/>
            <person name="Han X."/>
            <person name="Huang E."/>
            <person name="Gao Y."/>
            <person name="Liu J."/>
            <person name="Shao H."/>
            <person name="Ye R."/>
            <person name="Li L."/>
            <person name="Wei W."/>
            <person name="Wang X."/>
            <person name="Wang C."/>
            <person name="Huo Q."/>
            <person name="Li W."/>
            <person name="Guo W."/>
            <person name="Chen H."/>
            <person name="Chen S."/>
            <person name="Zhou L."/>
            <person name="Zhou L."/>
            <person name="Ni X."/>
            <person name="Tian J."/>
            <person name="Zhou Y."/>
            <person name="Sheng Y."/>
            <person name="Liu T."/>
            <person name="Pan Y."/>
            <person name="Xia L."/>
            <person name="Li J."/>
            <person name="Zhao F."/>
            <person name="Cao W."/>
        </authorList>
    </citation>
    <scope>NUCLEOTIDE SEQUENCE</scope>
    <source>
        <strain evidence="9">Rmic-2018</strain>
        <tissue evidence="9">Larvae</tissue>
    </source>
</reference>
<dbReference type="InterPro" id="IPR050394">
    <property type="entry name" value="Homeobox_NK-like"/>
</dbReference>
<evidence type="ECO:0000313" key="9">
    <source>
        <dbReference type="EMBL" id="KAH8033938.1"/>
    </source>
</evidence>
<dbReference type="GO" id="GO:0030154">
    <property type="term" value="P:cell differentiation"/>
    <property type="evidence" value="ECO:0007669"/>
    <property type="project" value="TreeGrafter"/>
</dbReference>
<comment type="subcellular location">
    <subcellularLocation>
        <location evidence="1 5 6">Nucleus</location>
    </subcellularLocation>
</comment>
<dbReference type="InterPro" id="IPR001356">
    <property type="entry name" value="HD"/>
</dbReference>
<evidence type="ECO:0000313" key="10">
    <source>
        <dbReference type="Proteomes" id="UP000821866"/>
    </source>
</evidence>
<dbReference type="Gene3D" id="1.10.10.60">
    <property type="entry name" value="Homeodomain-like"/>
    <property type="match status" value="1"/>
</dbReference>
<dbReference type="SMART" id="SM00389">
    <property type="entry name" value="HOX"/>
    <property type="match status" value="1"/>
</dbReference>
<protein>
    <recommendedName>
        <fullName evidence="8">Homeobox domain-containing protein</fullName>
    </recommendedName>
</protein>
<keyword evidence="2 5" id="KW-0238">DNA-binding</keyword>
<evidence type="ECO:0000256" key="7">
    <source>
        <dbReference type="SAM" id="MobiDB-lite"/>
    </source>
</evidence>
<evidence type="ECO:0000256" key="1">
    <source>
        <dbReference type="ARBA" id="ARBA00004123"/>
    </source>
</evidence>
<keyword evidence="3 5" id="KW-0371">Homeobox</keyword>
<evidence type="ECO:0000259" key="8">
    <source>
        <dbReference type="PROSITE" id="PS50071"/>
    </source>
</evidence>
<dbReference type="Proteomes" id="UP000821866">
    <property type="component" value="Chromosome 2"/>
</dbReference>
<dbReference type="SUPFAM" id="SSF46689">
    <property type="entry name" value="Homeodomain-like"/>
    <property type="match status" value="1"/>
</dbReference>
<evidence type="ECO:0000256" key="6">
    <source>
        <dbReference type="RuleBase" id="RU000682"/>
    </source>
</evidence>
<dbReference type="CDD" id="cd00086">
    <property type="entry name" value="homeodomain"/>
    <property type="match status" value="1"/>
</dbReference>
<dbReference type="VEuPathDB" id="VectorBase:LOC119161755"/>
<dbReference type="GO" id="GO:0005634">
    <property type="term" value="C:nucleus"/>
    <property type="evidence" value="ECO:0007669"/>
    <property type="project" value="UniProtKB-SubCell"/>
</dbReference>
<dbReference type="InterPro" id="IPR020479">
    <property type="entry name" value="HD_metazoa"/>
</dbReference>